<evidence type="ECO:0000256" key="2">
    <source>
        <dbReference type="SAM" id="SignalP"/>
    </source>
</evidence>
<dbReference type="Proteomes" id="UP000050794">
    <property type="component" value="Unassembled WGS sequence"/>
</dbReference>
<dbReference type="Pfam" id="PF03091">
    <property type="entry name" value="CutA1"/>
    <property type="match status" value="1"/>
</dbReference>
<comment type="similarity">
    <text evidence="1">Belongs to the CutA family.</text>
</comment>
<sequence length="139" mass="15077">MVRGLTIVLLTSIVTFICYKQTASSSDTMAAKSIASALHSVVYVTVPNITVAKQIAREVVTGKLAACVNIIPSVTSVYEWEGKLEEESELLLIMKTRSSALDKLKTKVIELHPYDVPEFIASPVRALIPDGITPSSDEI</sequence>
<reference evidence="5" key="1">
    <citation type="submission" date="2016-06" db="UniProtKB">
        <authorList>
            <consortium name="WormBaseParasite"/>
        </authorList>
    </citation>
    <scope>IDENTIFICATION</scope>
</reference>
<reference evidence="3 4" key="2">
    <citation type="submission" date="2018-11" db="EMBL/GenBank/DDBJ databases">
        <authorList>
            <consortium name="Pathogen Informatics"/>
        </authorList>
    </citation>
    <scope>NUCLEOTIDE SEQUENCE [LARGE SCALE GENOMIC DNA]</scope>
</reference>
<dbReference type="InterPro" id="IPR004323">
    <property type="entry name" value="Ion_tolerance_CutA"/>
</dbReference>
<evidence type="ECO:0000313" key="5">
    <source>
        <dbReference type="WBParaSite" id="TCNE_0001499101-mRNA-1"/>
    </source>
</evidence>
<dbReference type="InterPro" id="IPR015867">
    <property type="entry name" value="N-reg_PII/ATP_PRibTrfase_C"/>
</dbReference>
<gene>
    <name evidence="3" type="ORF">TCNE_LOCUS14991</name>
</gene>
<dbReference type="SUPFAM" id="SSF54913">
    <property type="entry name" value="GlnB-like"/>
    <property type="match status" value="1"/>
</dbReference>
<feature type="signal peptide" evidence="2">
    <location>
        <begin position="1"/>
        <end position="25"/>
    </location>
</feature>
<evidence type="ECO:0000313" key="3">
    <source>
        <dbReference type="EMBL" id="VDM46312.1"/>
    </source>
</evidence>
<protein>
    <submittedName>
        <fullName evidence="5">Divalent-cation tolerance protein CutA</fullName>
    </submittedName>
</protein>
<keyword evidence="2" id="KW-0732">Signal</keyword>
<proteinExistence type="inferred from homology"/>
<dbReference type="EMBL" id="UYWY01022571">
    <property type="protein sequence ID" value="VDM46312.1"/>
    <property type="molecule type" value="Genomic_DNA"/>
</dbReference>
<dbReference type="Gene3D" id="3.30.70.120">
    <property type="match status" value="1"/>
</dbReference>
<evidence type="ECO:0000256" key="1">
    <source>
        <dbReference type="ARBA" id="ARBA00010169"/>
    </source>
</evidence>
<dbReference type="AlphaFoldDB" id="A0A183V2M1"/>
<dbReference type="PANTHER" id="PTHR23419">
    <property type="entry name" value="DIVALENT CATION TOLERANCE CUTA-RELATED"/>
    <property type="match status" value="1"/>
</dbReference>
<dbReference type="GO" id="GO:0005507">
    <property type="term" value="F:copper ion binding"/>
    <property type="evidence" value="ECO:0007669"/>
    <property type="project" value="TreeGrafter"/>
</dbReference>
<evidence type="ECO:0000313" key="4">
    <source>
        <dbReference type="Proteomes" id="UP000050794"/>
    </source>
</evidence>
<dbReference type="WBParaSite" id="TCNE_0001499101-mRNA-1">
    <property type="protein sequence ID" value="TCNE_0001499101-mRNA-1"/>
    <property type="gene ID" value="TCNE_0001499101"/>
</dbReference>
<keyword evidence="4" id="KW-1185">Reference proteome</keyword>
<dbReference type="GO" id="GO:0010038">
    <property type="term" value="P:response to metal ion"/>
    <property type="evidence" value="ECO:0007669"/>
    <property type="project" value="InterPro"/>
</dbReference>
<dbReference type="PANTHER" id="PTHR23419:SF8">
    <property type="entry name" value="FI09726P"/>
    <property type="match status" value="1"/>
</dbReference>
<organism evidence="4 5">
    <name type="scientific">Toxocara canis</name>
    <name type="common">Canine roundworm</name>
    <dbReference type="NCBI Taxonomy" id="6265"/>
    <lineage>
        <taxon>Eukaryota</taxon>
        <taxon>Metazoa</taxon>
        <taxon>Ecdysozoa</taxon>
        <taxon>Nematoda</taxon>
        <taxon>Chromadorea</taxon>
        <taxon>Rhabditida</taxon>
        <taxon>Spirurina</taxon>
        <taxon>Ascaridomorpha</taxon>
        <taxon>Ascaridoidea</taxon>
        <taxon>Toxocaridae</taxon>
        <taxon>Toxocara</taxon>
    </lineage>
</organism>
<name>A0A183V2M1_TOXCA</name>
<dbReference type="InterPro" id="IPR011322">
    <property type="entry name" value="N-reg_PII-like_a/b"/>
</dbReference>
<accession>A0A183V2M1</accession>
<feature type="chain" id="PRO_5044553576" evidence="2">
    <location>
        <begin position="26"/>
        <end position="139"/>
    </location>
</feature>